<reference evidence="8 9" key="3">
    <citation type="submission" date="2018-08" db="EMBL/GenBank/DDBJ databases">
        <title>A genome reference for cultivated species of the human gut microbiota.</title>
        <authorList>
            <person name="Zou Y."/>
            <person name="Xue W."/>
            <person name="Luo G."/>
        </authorList>
    </citation>
    <scope>NUCLEOTIDE SEQUENCE [LARGE SCALE GENOMIC DNA]</scope>
    <source>
        <strain evidence="4 9">AF24-4</strain>
        <strain evidence="5 8">AM32-8LB</strain>
    </source>
</reference>
<dbReference type="EMBL" id="QSIQ01000031">
    <property type="protein sequence ID" value="RHC99875.1"/>
    <property type="molecule type" value="Genomic_DNA"/>
</dbReference>
<keyword evidence="6" id="KW-1185">Reference proteome</keyword>
<evidence type="ECO:0000313" key="3">
    <source>
        <dbReference type="EMBL" id="CUO13749.1"/>
    </source>
</evidence>
<keyword evidence="1" id="KW-1133">Transmembrane helix</keyword>
<dbReference type="Proteomes" id="UP000049828">
    <property type="component" value="Unassembled WGS sequence"/>
</dbReference>
<dbReference type="Proteomes" id="UP000095395">
    <property type="component" value="Unassembled WGS sequence"/>
</dbReference>
<reference evidence="2" key="1">
    <citation type="submission" date="2015-05" db="EMBL/GenBank/DDBJ databases">
        <authorList>
            <person name="Wang D.B."/>
            <person name="Wang M."/>
        </authorList>
    </citation>
    <scope>NUCLEOTIDE SEQUENCE [LARGE SCALE GENOMIC DNA]</scope>
    <source>
        <strain evidence="2">L1-83</strain>
    </source>
</reference>
<protein>
    <submittedName>
        <fullName evidence="2">Uncharacterized protein</fullName>
    </submittedName>
</protein>
<dbReference type="Proteomes" id="UP000266391">
    <property type="component" value="Unassembled WGS sequence"/>
</dbReference>
<name>A0A0M6WB74_9FIRM</name>
<dbReference type="RefSeq" id="WP_055039028.1">
    <property type="nucleotide sequence ID" value="NZ_CAKZTK010000055.1"/>
</dbReference>
<keyword evidence="1" id="KW-0472">Membrane</keyword>
<evidence type="ECO:0000313" key="7">
    <source>
        <dbReference type="Proteomes" id="UP000095395"/>
    </source>
</evidence>
<feature type="transmembrane region" description="Helical" evidence="1">
    <location>
        <begin position="7"/>
        <end position="25"/>
    </location>
</feature>
<sequence length="146" mass="16587">MKKELRILVILIAVLLVGTVGYYFMPKKFGKNVNPSEVDHINVFDGNTGTGFTITDSEDIEYIVANIQGISMKRDGISLGRSGYSFKISYINSNDKNIIPVFILNSDNIIRKDPFYYRCDGGLCFDYLKACEEKYRTNVTESIEEK</sequence>
<dbReference type="EMBL" id="CVRS01000008">
    <property type="protein sequence ID" value="CRL32215.1"/>
    <property type="molecule type" value="Genomic_DNA"/>
</dbReference>
<evidence type="ECO:0000313" key="6">
    <source>
        <dbReference type="Proteomes" id="UP000049828"/>
    </source>
</evidence>
<evidence type="ECO:0000256" key="1">
    <source>
        <dbReference type="SAM" id="Phobius"/>
    </source>
</evidence>
<dbReference type="Proteomes" id="UP000285820">
    <property type="component" value="Unassembled WGS sequence"/>
</dbReference>
<accession>A0A0M6WB74</accession>
<evidence type="ECO:0000313" key="5">
    <source>
        <dbReference type="EMBL" id="RHC99875.1"/>
    </source>
</evidence>
<dbReference type="EMBL" id="CYYR01000016">
    <property type="protein sequence ID" value="CUO13749.1"/>
    <property type="molecule type" value="Genomic_DNA"/>
</dbReference>
<keyword evidence="1" id="KW-0812">Transmembrane</keyword>
<evidence type="ECO:0000313" key="2">
    <source>
        <dbReference type="EMBL" id="CRL32215.1"/>
    </source>
</evidence>
<organism evidence="2 6">
    <name type="scientific">Roseburia inulinivorans</name>
    <dbReference type="NCBI Taxonomy" id="360807"/>
    <lineage>
        <taxon>Bacteria</taxon>
        <taxon>Bacillati</taxon>
        <taxon>Bacillota</taxon>
        <taxon>Clostridia</taxon>
        <taxon>Lachnospirales</taxon>
        <taxon>Lachnospiraceae</taxon>
        <taxon>Roseburia</taxon>
    </lineage>
</organism>
<evidence type="ECO:0000313" key="8">
    <source>
        <dbReference type="Proteomes" id="UP000266391"/>
    </source>
</evidence>
<reference evidence="6" key="2">
    <citation type="submission" date="2015-05" db="EMBL/GenBank/DDBJ databases">
        <authorList>
            <consortium name="Pathogen Informatics"/>
        </authorList>
    </citation>
    <scope>NUCLEOTIDE SEQUENCE [LARGE SCALE GENOMIC DNA]</scope>
    <source>
        <strain evidence="3 7">2789STDY5608835</strain>
        <strain evidence="6">L1-83</strain>
    </source>
</reference>
<dbReference type="AlphaFoldDB" id="A0A0M6WB74"/>
<evidence type="ECO:0000313" key="9">
    <source>
        <dbReference type="Proteomes" id="UP000285820"/>
    </source>
</evidence>
<evidence type="ECO:0000313" key="4">
    <source>
        <dbReference type="EMBL" id="RGR64206.1"/>
    </source>
</evidence>
<dbReference type="EMBL" id="QRUN01000044">
    <property type="protein sequence ID" value="RGR64206.1"/>
    <property type="molecule type" value="Genomic_DNA"/>
</dbReference>
<gene>
    <name evidence="5" type="ORF">DW813_14475</name>
    <name evidence="4" type="ORF">DWY29_16210</name>
    <name evidence="3" type="ORF">ERS852392_02271</name>
    <name evidence="2" type="ORF">RIL183_34621</name>
</gene>
<dbReference type="OrthoDB" id="1859262at2"/>
<proteinExistence type="predicted"/>